<sequence length="242" mass="27749">MNLSNLKLPRDLIQKNGVKMLIYGGAGTGKTRSILTAPRPVLLAVEQGLLSLQNENVPVFDIHYNITPNMNPAERLNKKLANIVEFFDWLERSAEAKQFDTVYIDSISEISTLVLESELPKAKDPRQAYGELADKVLKWVRLLHQLPNKHVAMICKQEMVSSNNINYYQPSFEGQKLYKEITHLFDEVFRFQPKRFRTPQGMQEFMVCSTKNMQDYLARDKSGKLAEDEPQDISAIINKIMA</sequence>
<name>A0A8S5T0W4_9CAUD</name>
<accession>A0A8S5T0W4</accession>
<dbReference type="SUPFAM" id="SSF52540">
    <property type="entry name" value="P-loop containing nucleoside triphosphate hydrolases"/>
    <property type="match status" value="1"/>
</dbReference>
<evidence type="ECO:0000313" key="1">
    <source>
        <dbReference type="EMBL" id="DAF56905.1"/>
    </source>
</evidence>
<protein>
    <submittedName>
        <fullName evidence="1">AAA domain protein</fullName>
    </submittedName>
</protein>
<reference evidence="1" key="1">
    <citation type="journal article" date="2021" name="Proc. Natl. Acad. Sci. U.S.A.">
        <title>A Catalog of Tens of Thousands of Viruses from Human Metagenomes Reveals Hidden Associations with Chronic Diseases.</title>
        <authorList>
            <person name="Tisza M.J."/>
            <person name="Buck C.B."/>
        </authorList>
    </citation>
    <scope>NUCLEOTIDE SEQUENCE</scope>
    <source>
        <strain evidence="1">CtiJm4</strain>
    </source>
</reference>
<dbReference type="EMBL" id="BK032724">
    <property type="protein sequence ID" value="DAF56905.1"/>
    <property type="molecule type" value="Genomic_DNA"/>
</dbReference>
<proteinExistence type="predicted"/>
<dbReference type="Pfam" id="PF13479">
    <property type="entry name" value="AAA_24"/>
    <property type="match status" value="1"/>
</dbReference>
<dbReference type="InterPro" id="IPR027417">
    <property type="entry name" value="P-loop_NTPase"/>
</dbReference>
<organism evidence="1">
    <name type="scientific">Siphoviridae sp. ctiJm4</name>
    <dbReference type="NCBI Taxonomy" id="2827916"/>
    <lineage>
        <taxon>Viruses</taxon>
        <taxon>Duplodnaviria</taxon>
        <taxon>Heunggongvirae</taxon>
        <taxon>Uroviricota</taxon>
        <taxon>Caudoviricetes</taxon>
    </lineage>
</organism>